<evidence type="ECO:0008006" key="3">
    <source>
        <dbReference type="Google" id="ProtNLM"/>
    </source>
</evidence>
<protein>
    <recommendedName>
        <fullName evidence="3">EF-hand domain-containing protein</fullName>
    </recommendedName>
</protein>
<evidence type="ECO:0000313" key="2">
    <source>
        <dbReference type="Proteomes" id="UP000574390"/>
    </source>
</evidence>
<dbReference type="Proteomes" id="UP000574390">
    <property type="component" value="Unassembled WGS sequence"/>
</dbReference>
<dbReference type="EMBL" id="JABANM010017354">
    <property type="protein sequence ID" value="KAF4727902.1"/>
    <property type="molecule type" value="Genomic_DNA"/>
</dbReference>
<name>A0A7J6S5S1_PEROL</name>
<gene>
    <name evidence="1" type="ORF">FOZ62_024654</name>
</gene>
<reference evidence="1 2" key="1">
    <citation type="submission" date="2020-04" db="EMBL/GenBank/DDBJ databases">
        <title>Perkinsus olseni comparative genomics.</title>
        <authorList>
            <person name="Bogema D.R."/>
        </authorList>
    </citation>
    <scope>NUCLEOTIDE SEQUENCE [LARGE SCALE GENOMIC DNA]</scope>
    <source>
        <strain evidence="1">ATCC PRA-205</strain>
    </source>
</reference>
<comment type="caution">
    <text evidence="1">The sequence shown here is derived from an EMBL/GenBank/DDBJ whole genome shotgun (WGS) entry which is preliminary data.</text>
</comment>
<evidence type="ECO:0000313" key="1">
    <source>
        <dbReference type="EMBL" id="KAF4727902.1"/>
    </source>
</evidence>
<proteinExistence type="predicted"/>
<organism evidence="1 2">
    <name type="scientific">Perkinsus olseni</name>
    <name type="common">Perkinsus atlanticus</name>
    <dbReference type="NCBI Taxonomy" id="32597"/>
    <lineage>
        <taxon>Eukaryota</taxon>
        <taxon>Sar</taxon>
        <taxon>Alveolata</taxon>
        <taxon>Perkinsozoa</taxon>
        <taxon>Perkinsea</taxon>
        <taxon>Perkinsida</taxon>
        <taxon>Perkinsidae</taxon>
        <taxon>Perkinsus</taxon>
    </lineage>
</organism>
<accession>A0A7J6S5S1</accession>
<dbReference type="AlphaFoldDB" id="A0A7J6S5S1"/>
<sequence>MFTLRISRPPQIWLQHSVLDFGRLMPTVCADFSGKSSECLGSANGDTTGAGQSRLLRLFQEFDRSGRMSVAEFRTELGRIVPVTPALERLIETEGQAGTMTYASLVRALESCNPDAGRTHQPTYKLEEVRPQPALPPHRDPVSWESEVAGASTDDDIRLTVASLMSGRISTHQFVMRLAKCGIEVDEDIEMLILRHEEDPSHVKLDEFVSTVLEKRDASIGRGMEPTHKIEVPYALDTEPDPSTQIQWQQEYPKEIIANLGDKGGEFMRRLNPKRRGNYKK</sequence>